<sequence>MIREDIAVVSREGATILSRPATLLNRVLKAKYFPTTTFEEAELGSWPSLTWRGICGARLLLKEGCRFITNEGWRWRFERMGRFSVKSAYRHAVTMRDRELASSSASGQLLTQGRGSLWSLIWRSGVPLKVKVLVWRLCKKALPTLVNLTRRAEGVDTTCAVCGMGSESFKHVFWECPFSRQVWALSNIAWHRLSTWTDGPRDWMLGVVQQVDREERGWVFTLCRAATSMPTFDGGVWSGTVVGVA</sequence>
<feature type="domain" description="Reverse transcriptase zinc-binding" evidence="1">
    <location>
        <begin position="83"/>
        <end position="183"/>
    </location>
</feature>
<dbReference type="Pfam" id="PF13966">
    <property type="entry name" value="zf-RVT"/>
    <property type="match status" value="1"/>
</dbReference>
<organism evidence="2">
    <name type="scientific">Sesamum latifolium</name>
    <dbReference type="NCBI Taxonomy" id="2727402"/>
    <lineage>
        <taxon>Eukaryota</taxon>
        <taxon>Viridiplantae</taxon>
        <taxon>Streptophyta</taxon>
        <taxon>Embryophyta</taxon>
        <taxon>Tracheophyta</taxon>
        <taxon>Spermatophyta</taxon>
        <taxon>Magnoliopsida</taxon>
        <taxon>eudicotyledons</taxon>
        <taxon>Gunneridae</taxon>
        <taxon>Pentapetalae</taxon>
        <taxon>asterids</taxon>
        <taxon>lamiids</taxon>
        <taxon>Lamiales</taxon>
        <taxon>Pedaliaceae</taxon>
        <taxon>Sesamum</taxon>
    </lineage>
</organism>
<dbReference type="InterPro" id="IPR026960">
    <property type="entry name" value="RVT-Znf"/>
</dbReference>
<evidence type="ECO:0000259" key="1">
    <source>
        <dbReference type="Pfam" id="PF13966"/>
    </source>
</evidence>
<accession>A0AAW2VV83</accession>
<protein>
    <recommendedName>
        <fullName evidence="1">Reverse transcriptase zinc-binding domain-containing protein</fullName>
    </recommendedName>
</protein>
<proteinExistence type="predicted"/>
<comment type="caution">
    <text evidence="2">The sequence shown here is derived from an EMBL/GenBank/DDBJ whole genome shotgun (WGS) entry which is preliminary data.</text>
</comment>
<name>A0AAW2VV83_9LAMI</name>
<dbReference type="AlphaFoldDB" id="A0AAW2VV83"/>
<gene>
    <name evidence="2" type="ORF">Slati_2668600</name>
</gene>
<reference evidence="2" key="1">
    <citation type="submission" date="2020-06" db="EMBL/GenBank/DDBJ databases">
        <authorList>
            <person name="Li T."/>
            <person name="Hu X."/>
            <person name="Zhang T."/>
            <person name="Song X."/>
            <person name="Zhang H."/>
            <person name="Dai N."/>
            <person name="Sheng W."/>
            <person name="Hou X."/>
            <person name="Wei L."/>
        </authorList>
    </citation>
    <scope>NUCLEOTIDE SEQUENCE</scope>
    <source>
        <strain evidence="2">KEN1</strain>
        <tissue evidence="2">Leaf</tissue>
    </source>
</reference>
<evidence type="ECO:0000313" key="2">
    <source>
        <dbReference type="EMBL" id="KAL0433343.1"/>
    </source>
</evidence>
<dbReference type="EMBL" id="JACGWN010000009">
    <property type="protein sequence ID" value="KAL0433343.1"/>
    <property type="molecule type" value="Genomic_DNA"/>
</dbReference>
<reference evidence="2" key="2">
    <citation type="journal article" date="2024" name="Plant">
        <title>Genomic evolution and insights into agronomic trait innovations of Sesamum species.</title>
        <authorList>
            <person name="Miao H."/>
            <person name="Wang L."/>
            <person name="Qu L."/>
            <person name="Liu H."/>
            <person name="Sun Y."/>
            <person name="Le M."/>
            <person name="Wang Q."/>
            <person name="Wei S."/>
            <person name="Zheng Y."/>
            <person name="Lin W."/>
            <person name="Duan Y."/>
            <person name="Cao H."/>
            <person name="Xiong S."/>
            <person name="Wang X."/>
            <person name="Wei L."/>
            <person name="Li C."/>
            <person name="Ma Q."/>
            <person name="Ju M."/>
            <person name="Zhao R."/>
            <person name="Li G."/>
            <person name="Mu C."/>
            <person name="Tian Q."/>
            <person name="Mei H."/>
            <person name="Zhang T."/>
            <person name="Gao T."/>
            <person name="Zhang H."/>
        </authorList>
    </citation>
    <scope>NUCLEOTIDE SEQUENCE</scope>
    <source>
        <strain evidence="2">KEN1</strain>
    </source>
</reference>